<dbReference type="AlphaFoldDB" id="A0AA38MAC6"/>
<dbReference type="GO" id="GO:0009966">
    <property type="term" value="P:regulation of signal transduction"/>
    <property type="evidence" value="ECO:0007669"/>
    <property type="project" value="InterPro"/>
</dbReference>
<evidence type="ECO:0000313" key="12">
    <source>
        <dbReference type="EMBL" id="KAJ3648879.1"/>
    </source>
</evidence>
<keyword evidence="13" id="KW-1185">Reference proteome</keyword>
<keyword evidence="5" id="KW-0256">Endoplasmic reticulum</keyword>
<evidence type="ECO:0000256" key="3">
    <source>
        <dbReference type="ARBA" id="ARBA00022692"/>
    </source>
</evidence>
<dbReference type="InterPro" id="IPR016574">
    <property type="entry name" value="Nicalin"/>
</dbReference>
<comment type="similarity">
    <text evidence="2 9">Belongs to the nicastrin family.</text>
</comment>
<protein>
    <recommendedName>
        <fullName evidence="9">Nicalin</fullName>
    </recommendedName>
</protein>
<keyword evidence="3 10" id="KW-0812">Transmembrane</keyword>
<evidence type="ECO:0000256" key="5">
    <source>
        <dbReference type="ARBA" id="ARBA00022824"/>
    </source>
</evidence>
<accession>A0AA38MAC6</accession>
<evidence type="ECO:0000256" key="8">
    <source>
        <dbReference type="ARBA" id="ARBA00023180"/>
    </source>
</evidence>
<keyword evidence="7 10" id="KW-0472">Membrane</keyword>
<evidence type="ECO:0000256" key="4">
    <source>
        <dbReference type="ARBA" id="ARBA00022729"/>
    </source>
</evidence>
<gene>
    <name evidence="12" type="ORF">Zmor_020648</name>
</gene>
<reference evidence="12" key="1">
    <citation type="journal article" date="2023" name="G3 (Bethesda)">
        <title>Whole genome assemblies of Zophobas morio and Tenebrio molitor.</title>
        <authorList>
            <person name="Kaur S."/>
            <person name="Stinson S.A."/>
            <person name="diCenzo G.C."/>
        </authorList>
    </citation>
    <scope>NUCLEOTIDE SEQUENCE</scope>
    <source>
        <strain evidence="12">QUZm001</strain>
    </source>
</reference>
<dbReference type="Pfam" id="PF04389">
    <property type="entry name" value="Peptidase_M28"/>
    <property type="match status" value="1"/>
</dbReference>
<proteinExistence type="inferred from homology"/>
<comment type="subcellular location">
    <subcellularLocation>
        <location evidence="1">Endoplasmic reticulum membrane</location>
        <topology evidence="1">Single-pass membrane protein</topology>
    </subcellularLocation>
</comment>
<evidence type="ECO:0000256" key="9">
    <source>
        <dbReference type="PIRNR" id="PIRNR011018"/>
    </source>
</evidence>
<sequence>MWIEEAEELFKGYLPYYVLIVLPIFIIISPASPVLASHEFPVYRMQHFDLHGMSHGSRSAAVNLEARSLTDWSTSRHCIIVKLQDLSIDHFRNIRQKAGALLVVLPNDLSKLNAEEKQHLLLLEHDMLSQEISVPVYFAIWTSQLETILDEVSQNVATNDLSKSAAEAMISSVAANGYQFVVSPGTTSVKQDVKLATIQGHLPGYNQDGKVPTVAIVAHYDSFGVAPNLSFGADSNGSGVVILLELARLFSTLYSDPKTRGNYNLLFLLTGGGKINYQGSKKWLEDQLDALDGSVIQDASFVMCLDTLSAADSLYMHVSKPPKEGSPASLFFKELKTAADQFSTVTVDGVHKKINLADDILAWEHERFSIRRLPAFTLSTLKSHREMSRGTILDTRKNLDVNKLVQNVKVIAEALSNFVYNVSQGEILGGSLDVDKNYIEAWMDYLTSQPRSPQLLSNKDNALVTFLKDNLNKYLRDVKVSYAVPDKRDPDFLFYDVTKGTVNVYSVKPAIFDLVLTFAIIVYLGVVYLFVQKFSLLYATACSLTSSKIKQN</sequence>
<comment type="caution">
    <text evidence="12">The sequence shown here is derived from an EMBL/GenBank/DDBJ whole genome shotgun (WGS) entry which is preliminary data.</text>
</comment>
<evidence type="ECO:0000259" key="11">
    <source>
        <dbReference type="Pfam" id="PF04389"/>
    </source>
</evidence>
<feature type="domain" description="Peptidase M28" evidence="11">
    <location>
        <begin position="211"/>
        <end position="408"/>
    </location>
</feature>
<keyword evidence="4" id="KW-0732">Signal</keyword>
<dbReference type="EMBL" id="JALNTZ010000006">
    <property type="protein sequence ID" value="KAJ3648879.1"/>
    <property type="molecule type" value="Genomic_DNA"/>
</dbReference>
<feature type="transmembrane region" description="Helical" evidence="10">
    <location>
        <begin position="510"/>
        <end position="531"/>
    </location>
</feature>
<evidence type="ECO:0000256" key="6">
    <source>
        <dbReference type="ARBA" id="ARBA00022989"/>
    </source>
</evidence>
<dbReference type="SUPFAM" id="SSF53187">
    <property type="entry name" value="Zn-dependent exopeptidases"/>
    <property type="match status" value="1"/>
</dbReference>
<keyword evidence="8" id="KW-0325">Glycoprotein</keyword>
<dbReference type="InterPro" id="IPR007484">
    <property type="entry name" value="Peptidase_M28"/>
</dbReference>
<name>A0AA38MAC6_9CUCU</name>
<dbReference type="GO" id="GO:0005789">
    <property type="term" value="C:endoplasmic reticulum membrane"/>
    <property type="evidence" value="ECO:0007669"/>
    <property type="project" value="UniProtKB-SubCell"/>
</dbReference>
<keyword evidence="6 10" id="KW-1133">Transmembrane helix</keyword>
<organism evidence="12 13">
    <name type="scientific">Zophobas morio</name>
    <dbReference type="NCBI Taxonomy" id="2755281"/>
    <lineage>
        <taxon>Eukaryota</taxon>
        <taxon>Metazoa</taxon>
        <taxon>Ecdysozoa</taxon>
        <taxon>Arthropoda</taxon>
        <taxon>Hexapoda</taxon>
        <taxon>Insecta</taxon>
        <taxon>Pterygota</taxon>
        <taxon>Neoptera</taxon>
        <taxon>Endopterygota</taxon>
        <taxon>Coleoptera</taxon>
        <taxon>Polyphaga</taxon>
        <taxon>Cucujiformia</taxon>
        <taxon>Tenebrionidae</taxon>
        <taxon>Zophobas</taxon>
    </lineage>
</organism>
<feature type="transmembrane region" description="Helical" evidence="10">
    <location>
        <begin position="16"/>
        <end position="36"/>
    </location>
</feature>
<evidence type="ECO:0000313" key="13">
    <source>
        <dbReference type="Proteomes" id="UP001168821"/>
    </source>
</evidence>
<dbReference type="CDD" id="cd03882">
    <property type="entry name" value="M28_nicalin_like"/>
    <property type="match status" value="1"/>
</dbReference>
<dbReference type="PIRSF" id="PIRSF011018">
    <property type="entry name" value="Nicalin"/>
    <property type="match status" value="1"/>
</dbReference>
<evidence type="ECO:0000256" key="1">
    <source>
        <dbReference type="ARBA" id="ARBA00004389"/>
    </source>
</evidence>
<evidence type="ECO:0000256" key="10">
    <source>
        <dbReference type="SAM" id="Phobius"/>
    </source>
</evidence>
<evidence type="ECO:0000256" key="7">
    <source>
        <dbReference type="ARBA" id="ARBA00023136"/>
    </source>
</evidence>
<dbReference type="PANTHER" id="PTHR31826">
    <property type="entry name" value="NICALIN"/>
    <property type="match status" value="1"/>
</dbReference>
<dbReference type="Gene3D" id="3.40.630.10">
    <property type="entry name" value="Zn peptidases"/>
    <property type="match status" value="1"/>
</dbReference>
<evidence type="ECO:0000256" key="2">
    <source>
        <dbReference type="ARBA" id="ARBA00007717"/>
    </source>
</evidence>
<dbReference type="Proteomes" id="UP001168821">
    <property type="component" value="Unassembled WGS sequence"/>
</dbReference>